<sequence>MASVGQWLLLDSGFTLTGFKDWALSIEGGAEHPEWMDERHRPYFLLICRRKKINICTLASHTILRTIAKYPRRVTIACHVIDLTFAAFTLSQTSATC</sequence>
<evidence type="ECO:0000313" key="1">
    <source>
        <dbReference type="EMBL" id="CRL25448.1"/>
    </source>
</evidence>
<dbReference type="EMBL" id="HG793148">
    <property type="protein sequence ID" value="CRL25448.1"/>
    <property type="molecule type" value="Genomic_DNA"/>
</dbReference>
<gene>
    <name evidence="1" type="ORF">PCAMFM013_S015g000034</name>
</gene>
<dbReference type="Proteomes" id="UP000053732">
    <property type="component" value="Unassembled WGS sequence"/>
</dbReference>
<reference evidence="1 2" key="1">
    <citation type="journal article" date="2014" name="Nat. Commun.">
        <title>Multiple recent horizontal transfers of a large genomic region in cheese making fungi.</title>
        <authorList>
            <person name="Cheeseman K."/>
            <person name="Ropars J."/>
            <person name="Renault P."/>
            <person name="Dupont J."/>
            <person name="Gouzy J."/>
            <person name="Branca A."/>
            <person name="Abraham A.L."/>
            <person name="Ceppi M."/>
            <person name="Conseiller E."/>
            <person name="Debuchy R."/>
            <person name="Malagnac F."/>
            <person name="Goarin A."/>
            <person name="Silar P."/>
            <person name="Lacoste S."/>
            <person name="Sallet E."/>
            <person name="Bensimon A."/>
            <person name="Giraud T."/>
            <person name="Brygoo Y."/>
        </authorList>
    </citation>
    <scope>NUCLEOTIDE SEQUENCE [LARGE SCALE GENOMIC DNA]</scope>
    <source>
        <strain evidence="2">FM 013</strain>
    </source>
</reference>
<proteinExistence type="predicted"/>
<name>A0A0G4PGJ9_PENC3</name>
<protein>
    <submittedName>
        <fullName evidence="1">Str. FM013</fullName>
    </submittedName>
</protein>
<dbReference type="AlphaFoldDB" id="A0A0G4PGJ9"/>
<evidence type="ECO:0000313" key="2">
    <source>
        <dbReference type="Proteomes" id="UP000053732"/>
    </source>
</evidence>
<organism evidence="1 2">
    <name type="scientific">Penicillium camemberti (strain FM 013)</name>
    <dbReference type="NCBI Taxonomy" id="1429867"/>
    <lineage>
        <taxon>Eukaryota</taxon>
        <taxon>Fungi</taxon>
        <taxon>Dikarya</taxon>
        <taxon>Ascomycota</taxon>
        <taxon>Pezizomycotina</taxon>
        <taxon>Eurotiomycetes</taxon>
        <taxon>Eurotiomycetidae</taxon>
        <taxon>Eurotiales</taxon>
        <taxon>Aspergillaceae</taxon>
        <taxon>Penicillium</taxon>
    </lineage>
</organism>
<accession>A0A0G4PGJ9</accession>
<keyword evidence="2" id="KW-1185">Reference proteome</keyword>